<feature type="transmembrane region" description="Helical" evidence="5">
    <location>
        <begin position="259"/>
        <end position="278"/>
    </location>
</feature>
<dbReference type="PANTHER" id="PTHR22773">
    <property type="entry name" value="NADH DEHYDROGENASE"/>
    <property type="match status" value="1"/>
</dbReference>
<dbReference type="EMBL" id="JASKHM010000003">
    <property type="protein sequence ID" value="MEQ4482062.1"/>
    <property type="molecule type" value="Genomic_DNA"/>
</dbReference>
<dbReference type="NCBIfam" id="TIGR01770">
    <property type="entry name" value="NDH_I_N"/>
    <property type="match status" value="1"/>
</dbReference>
<comment type="subcellular location">
    <subcellularLocation>
        <location evidence="1 5">Cell membrane</location>
        <topology evidence="1 5">Multi-pass membrane protein</topology>
    </subcellularLocation>
    <subcellularLocation>
        <location evidence="6">Membrane</location>
        <topology evidence="6">Multi-pass membrane protein</topology>
    </subcellularLocation>
</comment>
<gene>
    <name evidence="5" type="primary">nuoN</name>
    <name evidence="8" type="ORF">QJS35_06605</name>
</gene>
<keyword evidence="5" id="KW-1278">Translocase</keyword>
<dbReference type="HAMAP" id="MF_00445">
    <property type="entry name" value="NDH1_NuoN_1"/>
    <property type="match status" value="1"/>
</dbReference>
<feature type="domain" description="NADH:quinone oxidoreductase/Mrp antiporter transmembrane" evidence="7">
    <location>
        <begin position="142"/>
        <end position="447"/>
    </location>
</feature>
<evidence type="ECO:0000256" key="2">
    <source>
        <dbReference type="ARBA" id="ARBA00022692"/>
    </source>
</evidence>
<feature type="transmembrane region" description="Helical" evidence="5">
    <location>
        <begin position="356"/>
        <end position="377"/>
    </location>
</feature>
<evidence type="ECO:0000313" key="9">
    <source>
        <dbReference type="Proteomes" id="UP001493487"/>
    </source>
</evidence>
<feature type="transmembrane region" description="Helical" evidence="5">
    <location>
        <begin position="398"/>
        <end position="421"/>
    </location>
</feature>
<comment type="function">
    <text evidence="5">NDH-1 shuttles electrons from NADH, via FMN and iron-sulfur (Fe-S) centers, to quinones in the respiratory chain. The immediate electron acceptor for the enzyme in this species is believed to be a menaquinone. Couples the redox reaction to proton translocation (for every two electrons transferred, four hydrogen ions are translocated across the cytoplasmic membrane), and thus conserves the redox energy in a proton gradient.</text>
</comment>
<protein>
    <recommendedName>
        <fullName evidence="5">NADH-quinone oxidoreductase subunit N</fullName>
        <ecNumber evidence="5">7.1.1.-</ecNumber>
    </recommendedName>
    <alternativeName>
        <fullName evidence="5">NADH dehydrogenase I subunit N</fullName>
    </alternativeName>
    <alternativeName>
        <fullName evidence="5">NDH-1 subunit N</fullName>
    </alternativeName>
</protein>
<feature type="transmembrane region" description="Helical" evidence="5">
    <location>
        <begin position="325"/>
        <end position="344"/>
    </location>
</feature>
<feature type="transmembrane region" description="Helical" evidence="5">
    <location>
        <begin position="298"/>
        <end position="318"/>
    </location>
</feature>
<keyword evidence="3 5" id="KW-1133">Transmembrane helix</keyword>
<evidence type="ECO:0000256" key="1">
    <source>
        <dbReference type="ARBA" id="ARBA00004651"/>
    </source>
</evidence>
<dbReference type="InterPro" id="IPR001750">
    <property type="entry name" value="ND/Mrp_TM"/>
</dbReference>
<sequence length="515" mass="55343">MPALQTLTWSDTWYLAPEIVLSIAAILLAVVDLFLPKRINRDVIGWLTLVGLIAAAVFVVLQLLSLGSGAPTDSSPGAYNLLAGSYRIDDFGNLLKLVFLGASAFIVFSSLGTVRDEDVPIKGELYYLILPAVLGAMVMSSSGDLITLFIGLELLSITSYVLVATRKRSRISSEAAFKYVVTGGVASAFILYGMSFLYGVTGGTNLLALLKEITPALENYEALLYISFFLMIAGFAVKLALAPFHAWAADVYQGAPTPVTAFLAVVAKGAAFAMLYRIFMNTAFFTMGTEGTMKKDIFLGLTVLAAAAMIVGTVGALRQRNVKRLLALSGVANAGILLTPLALSLTEFHASLFSEFLYFLIAYAFMNIGAFSVLTIVSRDSGNESLTGFAGLYHRAPWTAAAMTILLCSLAGLPVTGGFFGKLFILFGTVQTHTYWLSAILLVTTVVSYAVYFAFIRQMYMRSGALDSGLRMSAPAAITIWICTLATLALGFLPMPILDWIDQIFSIPTDLLLRG</sequence>
<keyword evidence="5" id="KW-1003">Cell membrane</keyword>
<feature type="transmembrane region" description="Helical" evidence="5">
    <location>
        <begin position="146"/>
        <end position="164"/>
    </location>
</feature>
<dbReference type="InterPro" id="IPR010096">
    <property type="entry name" value="NADH-Q_OxRdtase_suN/2"/>
</dbReference>
<feature type="transmembrane region" description="Helical" evidence="5">
    <location>
        <begin position="43"/>
        <end position="64"/>
    </location>
</feature>
<evidence type="ECO:0000259" key="7">
    <source>
        <dbReference type="Pfam" id="PF00361"/>
    </source>
</evidence>
<feature type="transmembrane region" description="Helical" evidence="5">
    <location>
        <begin position="94"/>
        <end position="113"/>
    </location>
</feature>
<organism evidence="8 9">
    <name type="scientific">Cohnella silvisoli</name>
    <dbReference type="NCBI Taxonomy" id="2873699"/>
    <lineage>
        <taxon>Bacteria</taxon>
        <taxon>Bacillati</taxon>
        <taxon>Bacillota</taxon>
        <taxon>Bacilli</taxon>
        <taxon>Bacillales</taxon>
        <taxon>Paenibacillaceae</taxon>
        <taxon>Cohnella</taxon>
    </lineage>
</organism>
<evidence type="ECO:0000256" key="6">
    <source>
        <dbReference type="RuleBase" id="RU000320"/>
    </source>
</evidence>
<dbReference type="EC" id="7.1.1.-" evidence="5"/>
<feature type="transmembrane region" description="Helical" evidence="5">
    <location>
        <begin position="476"/>
        <end position="498"/>
    </location>
</feature>
<evidence type="ECO:0000256" key="5">
    <source>
        <dbReference type="HAMAP-Rule" id="MF_00445"/>
    </source>
</evidence>
<evidence type="ECO:0000256" key="4">
    <source>
        <dbReference type="ARBA" id="ARBA00023136"/>
    </source>
</evidence>
<accession>A0ABV1KRF2</accession>
<keyword evidence="2 5" id="KW-0812">Transmembrane</keyword>
<proteinExistence type="inferred from homology"/>
<comment type="catalytic activity">
    <reaction evidence="5">
        <text>a quinone + NADH + 5 H(+)(in) = a quinol + NAD(+) + 4 H(+)(out)</text>
        <dbReference type="Rhea" id="RHEA:57888"/>
        <dbReference type="ChEBI" id="CHEBI:15378"/>
        <dbReference type="ChEBI" id="CHEBI:24646"/>
        <dbReference type="ChEBI" id="CHEBI:57540"/>
        <dbReference type="ChEBI" id="CHEBI:57945"/>
        <dbReference type="ChEBI" id="CHEBI:132124"/>
    </reaction>
</comment>
<comment type="subunit">
    <text evidence="5">NDH-1 is composed of 14 different subunits. Subunits NuoA, H, J, K, L, M, N constitute the membrane sector of the complex.</text>
</comment>
<feature type="transmembrane region" description="Helical" evidence="5">
    <location>
        <begin position="176"/>
        <end position="202"/>
    </location>
</feature>
<comment type="caution">
    <text evidence="8">The sequence shown here is derived from an EMBL/GenBank/DDBJ whole genome shotgun (WGS) entry which is preliminary data.</text>
</comment>
<dbReference type="RefSeq" id="WP_232185267.1">
    <property type="nucleotide sequence ID" value="NZ_JAIOAP010000004.1"/>
</dbReference>
<keyword evidence="5" id="KW-0813">Transport</keyword>
<comment type="similarity">
    <text evidence="5">Belongs to the complex I subunit 2 family.</text>
</comment>
<feature type="transmembrane region" description="Helical" evidence="5">
    <location>
        <begin position="125"/>
        <end position="140"/>
    </location>
</feature>
<name>A0ABV1KRF2_9BACL</name>
<keyword evidence="5" id="KW-0874">Quinone</keyword>
<evidence type="ECO:0000313" key="8">
    <source>
        <dbReference type="EMBL" id="MEQ4482062.1"/>
    </source>
</evidence>
<feature type="transmembrane region" description="Helical" evidence="5">
    <location>
        <begin position="433"/>
        <end position="455"/>
    </location>
</feature>
<keyword evidence="9" id="KW-1185">Reference proteome</keyword>
<keyword evidence="5" id="KW-0520">NAD</keyword>
<feature type="transmembrane region" description="Helical" evidence="5">
    <location>
        <begin position="222"/>
        <end position="247"/>
    </location>
</feature>
<dbReference type="Proteomes" id="UP001493487">
    <property type="component" value="Unassembled WGS sequence"/>
</dbReference>
<keyword evidence="4 5" id="KW-0472">Membrane</keyword>
<dbReference type="Pfam" id="PF00361">
    <property type="entry name" value="Proton_antipo_M"/>
    <property type="match status" value="1"/>
</dbReference>
<reference evidence="8 9" key="1">
    <citation type="journal article" date="2023" name="Genome Announc.">
        <title>Pan-Genome Analyses of the Genus Cohnella and Proposal of the Novel Species Cohnella silvisoli sp. nov., Isolated from Forest Soil.</title>
        <authorList>
            <person name="Wang C."/>
            <person name="Mao L."/>
            <person name="Bao G."/>
            <person name="Zhu H."/>
        </authorList>
    </citation>
    <scope>NUCLEOTIDE SEQUENCE [LARGE SCALE GENOMIC DNA]</scope>
    <source>
        <strain evidence="8 9">NL03-T5-1</strain>
    </source>
</reference>
<evidence type="ECO:0000256" key="3">
    <source>
        <dbReference type="ARBA" id="ARBA00022989"/>
    </source>
</evidence>
<feature type="transmembrane region" description="Helical" evidence="5">
    <location>
        <begin position="12"/>
        <end position="31"/>
    </location>
</feature>